<dbReference type="PATRIC" id="fig|33888.3.peg.1877"/>
<accession>A0A160KSY1</accession>
<dbReference type="SMART" id="SM00563">
    <property type="entry name" value="PlsC"/>
    <property type="match status" value="1"/>
</dbReference>
<keyword evidence="1 4" id="KW-0808">Transferase</keyword>
<dbReference type="EMBL" id="CP015515">
    <property type="protein sequence ID" value="AND16836.1"/>
    <property type="molecule type" value="Genomic_DNA"/>
</dbReference>
<dbReference type="CDD" id="cd07989">
    <property type="entry name" value="LPLAT_AGPAT-like"/>
    <property type="match status" value="1"/>
</dbReference>
<dbReference type="STRING" id="33888.A6122_1703"/>
<evidence type="ECO:0000259" key="3">
    <source>
        <dbReference type="SMART" id="SM00563"/>
    </source>
</evidence>
<dbReference type="SUPFAM" id="SSF69593">
    <property type="entry name" value="Glycerol-3-phosphate (1)-acyltransferase"/>
    <property type="match status" value="1"/>
</dbReference>
<name>A0A160KSY1_9MICO</name>
<dbReference type="InterPro" id="IPR002123">
    <property type="entry name" value="Plipid/glycerol_acylTrfase"/>
</dbReference>
<sequence>MRHEGAGIFVGMRIDDDHERPTPPGIGLSARVARLSLGGIGRLVYRPIVQGRDNVPAEGRVILASNHLSFIDSPVLTLLAPRPVQFLAKADYFTGTGVRGALSRAFFTTVGAVAVERGAGQAAQEALDLGRAILERDEAFAVYPEGTRSRDGRLYKGRTGVAWLALTTGAPVVPVGLIGTQELQPVGTRVPRLHRITVRFGAPLDLSRHGSADSGRARRHATDEVMAAIHALSEQELAGAYNESPPTTTVERIRRALPHERR</sequence>
<keyword evidence="5" id="KW-1185">Reference proteome</keyword>
<organism evidence="4 5">
    <name type="scientific">Rathayibacter tritici</name>
    <dbReference type="NCBI Taxonomy" id="33888"/>
    <lineage>
        <taxon>Bacteria</taxon>
        <taxon>Bacillati</taxon>
        <taxon>Actinomycetota</taxon>
        <taxon>Actinomycetes</taxon>
        <taxon>Micrococcales</taxon>
        <taxon>Microbacteriaceae</taxon>
        <taxon>Rathayibacter</taxon>
    </lineage>
</organism>
<feature type="domain" description="Phospholipid/glycerol acyltransferase" evidence="3">
    <location>
        <begin position="61"/>
        <end position="180"/>
    </location>
</feature>
<dbReference type="PANTHER" id="PTHR10434">
    <property type="entry name" value="1-ACYL-SN-GLYCEROL-3-PHOSPHATE ACYLTRANSFERASE"/>
    <property type="match status" value="1"/>
</dbReference>
<dbReference type="GO" id="GO:0005886">
    <property type="term" value="C:plasma membrane"/>
    <property type="evidence" value="ECO:0007669"/>
    <property type="project" value="TreeGrafter"/>
</dbReference>
<keyword evidence="2 4" id="KW-0012">Acyltransferase</keyword>
<protein>
    <submittedName>
        <fullName evidence="4">Acyl-phosphate glycerol 3-phosphate acyltransferase</fullName>
    </submittedName>
</protein>
<proteinExistence type="predicted"/>
<reference evidence="4 5" key="1">
    <citation type="submission" date="2016-05" db="EMBL/GenBank/DDBJ databases">
        <title>Complete genome sequence of Rathayibacter tritici NCPPB 1953.</title>
        <authorList>
            <person name="Park J."/>
            <person name="Lee H.-H."/>
            <person name="Lee S.-W."/>
            <person name="Seo Y.-S."/>
        </authorList>
    </citation>
    <scope>NUCLEOTIDE SEQUENCE [LARGE SCALE GENOMIC DNA]</scope>
    <source>
        <strain evidence="4 5">NCPPB 1953</strain>
    </source>
</reference>
<dbReference type="KEGG" id="rtn:A6122_1703"/>
<dbReference type="AlphaFoldDB" id="A0A160KSY1"/>
<dbReference type="GO" id="GO:0003841">
    <property type="term" value="F:1-acylglycerol-3-phosphate O-acyltransferase activity"/>
    <property type="evidence" value="ECO:0007669"/>
    <property type="project" value="TreeGrafter"/>
</dbReference>
<dbReference type="Proteomes" id="UP000077071">
    <property type="component" value="Chromosome"/>
</dbReference>
<dbReference type="Pfam" id="PF01553">
    <property type="entry name" value="Acyltransferase"/>
    <property type="match status" value="1"/>
</dbReference>
<evidence type="ECO:0000313" key="4">
    <source>
        <dbReference type="EMBL" id="AND16836.1"/>
    </source>
</evidence>
<dbReference type="PANTHER" id="PTHR10434:SF11">
    <property type="entry name" value="1-ACYL-SN-GLYCEROL-3-PHOSPHATE ACYLTRANSFERASE"/>
    <property type="match status" value="1"/>
</dbReference>
<gene>
    <name evidence="4" type="ORF">A6122_1703</name>
</gene>
<evidence type="ECO:0000256" key="1">
    <source>
        <dbReference type="ARBA" id="ARBA00022679"/>
    </source>
</evidence>
<evidence type="ECO:0000256" key="2">
    <source>
        <dbReference type="ARBA" id="ARBA00023315"/>
    </source>
</evidence>
<dbReference type="GO" id="GO:0006654">
    <property type="term" value="P:phosphatidic acid biosynthetic process"/>
    <property type="evidence" value="ECO:0007669"/>
    <property type="project" value="TreeGrafter"/>
</dbReference>
<evidence type="ECO:0000313" key="5">
    <source>
        <dbReference type="Proteomes" id="UP000077071"/>
    </source>
</evidence>